<accession>A0A0B5FPM0</accession>
<sequence>MRVGKRVVSIFVLLGLVCLVAPASSVQALTQRDWMVALVDALGWSFGLPDEPQESDYQEILSGERVFRVEAEEAHQPEDLVAVKTFENFGPFSGEGWLAGIATETRAHLQFLLPRDGSYHITASLRLPGHRIRIGGREVEASAGNRFETVPLGTFSLEAGPQEIVVDLPPSAAIDYLELRAAPLPKIEPLNGWRPQAPLSRSDLAVTAVRLLAAENCLPPMPQKISIEAETSSSPGGAQIETSRYLGVPSEGAWLRAGTTPARVRLHFRVERDGVYRVALTGVGSESATLSFNGGRSRSQPLNSFLAEKEVGTVYLERGSHYADIELPAGNGVDKLVLHALHSDPSDYARLAGMSAMDGKPDASEIDLLLSLLASVGASR</sequence>
<dbReference type="EMBL" id="CP010311">
    <property type="protein sequence ID" value="AJF06010.1"/>
    <property type="molecule type" value="Genomic_DNA"/>
</dbReference>
<dbReference type="Proteomes" id="UP000035036">
    <property type="component" value="Chromosome"/>
</dbReference>
<reference evidence="2 3" key="1">
    <citation type="journal article" date="2015" name="Genome Announc.">
        <title>Genomes of Geoalkalibacter ferrihydriticus Z-0531T and Geoalkalibacter subterraneus Red1T, Two Haloalkaliphilic Metal-Reducing Deltaproteobacteria.</title>
        <authorList>
            <person name="Badalamenti J.P."/>
            <person name="Krajmalnik-Brown R."/>
            <person name="Torres C.I."/>
            <person name="Bond D.R."/>
        </authorList>
    </citation>
    <scope>NUCLEOTIDE SEQUENCE [LARGE SCALE GENOMIC DNA]</scope>
    <source>
        <strain evidence="2 3">Red1</strain>
    </source>
</reference>
<name>A0A0B5FPM0_9BACT</name>
<organism evidence="2 3">
    <name type="scientific">Geoalkalibacter subterraneus</name>
    <dbReference type="NCBI Taxonomy" id="483547"/>
    <lineage>
        <taxon>Bacteria</taxon>
        <taxon>Pseudomonadati</taxon>
        <taxon>Thermodesulfobacteriota</taxon>
        <taxon>Desulfuromonadia</taxon>
        <taxon>Desulfuromonadales</taxon>
        <taxon>Geoalkalibacteraceae</taxon>
        <taxon>Geoalkalibacter</taxon>
    </lineage>
</organism>
<feature type="chain" id="PRO_5002102064" description="DUF4384 domain-containing protein" evidence="1">
    <location>
        <begin position="29"/>
        <end position="380"/>
    </location>
</feature>
<evidence type="ECO:0000256" key="1">
    <source>
        <dbReference type="SAM" id="SignalP"/>
    </source>
</evidence>
<keyword evidence="3" id="KW-1185">Reference proteome</keyword>
<dbReference type="STRING" id="483547.GSUB_04780"/>
<dbReference type="OrthoDB" id="5394183at2"/>
<dbReference type="RefSeq" id="WP_040199464.1">
    <property type="nucleotide sequence ID" value="NZ_CP010311.1"/>
</dbReference>
<keyword evidence="1" id="KW-0732">Signal</keyword>
<proteinExistence type="predicted"/>
<dbReference type="KEGG" id="gsb:GSUB_04780"/>
<gene>
    <name evidence="2" type="ORF">GSUB_04780</name>
</gene>
<protein>
    <recommendedName>
        <fullName evidence="4">DUF4384 domain-containing protein</fullName>
    </recommendedName>
</protein>
<feature type="signal peptide" evidence="1">
    <location>
        <begin position="1"/>
        <end position="28"/>
    </location>
</feature>
<dbReference type="HOGENOM" id="CLU_709318_0_0_7"/>
<evidence type="ECO:0000313" key="2">
    <source>
        <dbReference type="EMBL" id="AJF06010.1"/>
    </source>
</evidence>
<dbReference type="AlphaFoldDB" id="A0A0B5FPM0"/>
<evidence type="ECO:0000313" key="3">
    <source>
        <dbReference type="Proteomes" id="UP000035036"/>
    </source>
</evidence>
<evidence type="ECO:0008006" key="4">
    <source>
        <dbReference type="Google" id="ProtNLM"/>
    </source>
</evidence>